<evidence type="ECO:0008006" key="8">
    <source>
        <dbReference type="Google" id="ProtNLM"/>
    </source>
</evidence>
<proteinExistence type="inferred from homology"/>
<evidence type="ECO:0000256" key="4">
    <source>
        <dbReference type="ARBA" id="ARBA00022691"/>
    </source>
</evidence>
<reference evidence="6 7" key="1">
    <citation type="submission" date="2024-08" db="EMBL/GenBank/DDBJ databases">
        <authorList>
            <person name="Cucini C."/>
            <person name="Frati F."/>
        </authorList>
    </citation>
    <scope>NUCLEOTIDE SEQUENCE [LARGE SCALE GENOMIC DNA]</scope>
</reference>
<dbReference type="InterPro" id="IPR050723">
    <property type="entry name" value="CFA/CMAS"/>
</dbReference>
<evidence type="ECO:0000256" key="3">
    <source>
        <dbReference type="ARBA" id="ARBA00022679"/>
    </source>
</evidence>
<protein>
    <recommendedName>
        <fullName evidence="8">Cyclopropane-fatty-acyl-phospholipid synthase</fullName>
    </recommendedName>
</protein>
<dbReference type="PANTHER" id="PTHR43667:SF1">
    <property type="entry name" value="CYCLOPROPANE-FATTY-ACYL-PHOSPHOLIPID SYNTHASE"/>
    <property type="match status" value="1"/>
</dbReference>
<dbReference type="CDD" id="cd02440">
    <property type="entry name" value="AdoMet_MTases"/>
    <property type="match status" value="1"/>
</dbReference>
<evidence type="ECO:0000313" key="7">
    <source>
        <dbReference type="Proteomes" id="UP001642540"/>
    </source>
</evidence>
<dbReference type="InterPro" id="IPR029063">
    <property type="entry name" value="SAM-dependent_MTases_sf"/>
</dbReference>
<evidence type="ECO:0000256" key="2">
    <source>
        <dbReference type="ARBA" id="ARBA00022603"/>
    </source>
</evidence>
<evidence type="ECO:0000313" key="6">
    <source>
        <dbReference type="EMBL" id="CAL8131182.1"/>
    </source>
</evidence>
<dbReference type="SUPFAM" id="SSF53335">
    <property type="entry name" value="S-adenosyl-L-methionine-dependent methyltransferases"/>
    <property type="match status" value="1"/>
</dbReference>
<dbReference type="PIRSF" id="PIRSF003085">
    <property type="entry name" value="CMAS"/>
    <property type="match status" value="1"/>
</dbReference>
<name>A0ABP1RMV1_9HEXA</name>
<dbReference type="Proteomes" id="UP001642540">
    <property type="component" value="Unassembled WGS sequence"/>
</dbReference>
<evidence type="ECO:0000256" key="1">
    <source>
        <dbReference type="ARBA" id="ARBA00010815"/>
    </source>
</evidence>
<keyword evidence="5" id="KW-0443">Lipid metabolism</keyword>
<keyword evidence="3" id="KW-0808">Transferase</keyword>
<keyword evidence="2" id="KW-0489">Methyltransferase</keyword>
<gene>
    <name evidence="6" type="ORF">ODALV1_LOCUS24062</name>
</gene>
<organism evidence="6 7">
    <name type="scientific">Orchesella dallaii</name>
    <dbReference type="NCBI Taxonomy" id="48710"/>
    <lineage>
        <taxon>Eukaryota</taxon>
        <taxon>Metazoa</taxon>
        <taxon>Ecdysozoa</taxon>
        <taxon>Arthropoda</taxon>
        <taxon>Hexapoda</taxon>
        <taxon>Collembola</taxon>
        <taxon>Entomobryomorpha</taxon>
        <taxon>Entomobryoidea</taxon>
        <taxon>Orchesellidae</taxon>
        <taxon>Orchesellinae</taxon>
        <taxon>Orchesella</taxon>
    </lineage>
</organism>
<dbReference type="InterPro" id="IPR003333">
    <property type="entry name" value="CMAS"/>
</dbReference>
<comment type="caution">
    <text evidence="6">The sequence shown here is derived from an EMBL/GenBank/DDBJ whole genome shotgun (WGS) entry which is preliminary data.</text>
</comment>
<sequence>MNLVIELVYTIIVALIRAYKLIELGIIKLISGPLRKEIIRRFEKLAIVFHVSTNLNSEIPAEREARILEKSKYSSILHVKINTSSICSRVPNEGLLAVAEEYINWGWEFMGTDDQMVQLFCRVLDSKMYQQYYHPINRFLNYLEFQAFNLQTPQRAFQVAEKHYDMGNAIFESFLDPAMQYSCGYWSKADNLNDSQLHKLELIAKKLDLKPGMRVLDMGCGWGTLCKYLAQNHGVECVGITISKEGANYAQKVCKGLKTQFRVQDYRDVDEKFDRIVSIECIEHLGPHNYRTFFEDDGIFLIQIFGVNHMGFPLVDSLMHKYIFPNISFPYYLDVAKSIEALFIIEDWHSFGQDFAKTANAWRHNFQDNWTSKLSEKYGEKFFRLFNLYFVMTEASCKSRKVQLWQLVLSKDGLRREYRAAR</sequence>
<keyword evidence="4" id="KW-0949">S-adenosyl-L-methionine</keyword>
<accession>A0ABP1RMV1</accession>
<dbReference type="PANTHER" id="PTHR43667">
    <property type="entry name" value="CYCLOPROPANE-FATTY-ACYL-PHOSPHOLIPID SYNTHASE"/>
    <property type="match status" value="1"/>
</dbReference>
<dbReference type="Gene3D" id="3.40.50.150">
    <property type="entry name" value="Vaccinia Virus protein VP39"/>
    <property type="match status" value="1"/>
</dbReference>
<keyword evidence="7" id="KW-1185">Reference proteome</keyword>
<dbReference type="Pfam" id="PF02353">
    <property type="entry name" value="CMAS"/>
    <property type="match status" value="1"/>
</dbReference>
<dbReference type="EMBL" id="CAXLJM020000086">
    <property type="protein sequence ID" value="CAL8131182.1"/>
    <property type="molecule type" value="Genomic_DNA"/>
</dbReference>
<comment type="similarity">
    <text evidence="1">Belongs to the CFA/CMAS family.</text>
</comment>
<evidence type="ECO:0000256" key="5">
    <source>
        <dbReference type="ARBA" id="ARBA00023098"/>
    </source>
</evidence>